<sequence length="90" mass="10018">LEQKVLLEQSSTCLQAYFSHGEFLALVSFLSKQVDSAFAFLSFYNEIGSDTHSYIGGISEDSKNLDASSVITWETEIPSQGRSRLFPFEA</sequence>
<protein>
    <submittedName>
        <fullName evidence="1">Uncharacterized protein</fullName>
    </submittedName>
</protein>
<name>A0A0K2V1L0_LEPSM</name>
<organism evidence="1">
    <name type="scientific">Lepeophtheirus salmonis</name>
    <name type="common">Salmon louse</name>
    <name type="synonym">Caligus salmonis</name>
    <dbReference type="NCBI Taxonomy" id="72036"/>
    <lineage>
        <taxon>Eukaryota</taxon>
        <taxon>Metazoa</taxon>
        <taxon>Ecdysozoa</taxon>
        <taxon>Arthropoda</taxon>
        <taxon>Crustacea</taxon>
        <taxon>Multicrustacea</taxon>
        <taxon>Hexanauplia</taxon>
        <taxon>Copepoda</taxon>
        <taxon>Siphonostomatoida</taxon>
        <taxon>Caligidae</taxon>
        <taxon>Lepeophtheirus</taxon>
    </lineage>
</organism>
<accession>A0A0K2V1L0</accession>
<dbReference type="AlphaFoldDB" id="A0A0K2V1L0"/>
<proteinExistence type="predicted"/>
<reference evidence="1" key="1">
    <citation type="submission" date="2014-05" db="EMBL/GenBank/DDBJ databases">
        <authorList>
            <person name="Chronopoulou M."/>
        </authorList>
    </citation>
    <scope>NUCLEOTIDE SEQUENCE</scope>
    <source>
        <tissue evidence="1">Whole organism</tissue>
    </source>
</reference>
<dbReference type="EMBL" id="HACA01026495">
    <property type="protein sequence ID" value="CDW43856.1"/>
    <property type="molecule type" value="Transcribed_RNA"/>
</dbReference>
<evidence type="ECO:0000313" key="1">
    <source>
        <dbReference type="EMBL" id="CDW43856.1"/>
    </source>
</evidence>
<feature type="non-terminal residue" evidence="1">
    <location>
        <position position="1"/>
    </location>
</feature>